<dbReference type="Gene3D" id="1.10.1740.10">
    <property type="match status" value="1"/>
</dbReference>
<dbReference type="Gene3D" id="1.10.10.10">
    <property type="entry name" value="Winged helix-like DNA-binding domain superfamily/Winged helix DNA-binding domain"/>
    <property type="match status" value="1"/>
</dbReference>
<dbReference type="Pfam" id="PF22233">
    <property type="entry name" value="PhyR_sigma-like"/>
    <property type="match status" value="1"/>
</dbReference>
<dbReference type="Pfam" id="PF00072">
    <property type="entry name" value="Response_reg"/>
    <property type="match status" value="1"/>
</dbReference>
<dbReference type="SUPFAM" id="SSF52172">
    <property type="entry name" value="CheY-like"/>
    <property type="match status" value="1"/>
</dbReference>
<dbReference type="AlphaFoldDB" id="A0A059FSI6"/>
<dbReference type="InterPro" id="IPR053866">
    <property type="entry name" value="PhyR_sigma2"/>
</dbReference>
<protein>
    <submittedName>
        <fullName evidence="4">Two-component response regulator</fullName>
    </submittedName>
</protein>
<dbReference type="SMART" id="SM00448">
    <property type="entry name" value="REC"/>
    <property type="match status" value="1"/>
</dbReference>
<evidence type="ECO:0000256" key="1">
    <source>
        <dbReference type="ARBA" id="ARBA00022553"/>
    </source>
</evidence>
<dbReference type="PANTHER" id="PTHR44591:SF3">
    <property type="entry name" value="RESPONSE REGULATORY DOMAIN-CONTAINING PROTEIN"/>
    <property type="match status" value="1"/>
</dbReference>
<dbReference type="InterPro" id="IPR036388">
    <property type="entry name" value="WH-like_DNA-bd_sf"/>
</dbReference>
<evidence type="ECO:0000259" key="3">
    <source>
        <dbReference type="PROSITE" id="PS50110"/>
    </source>
</evidence>
<feature type="modified residue" description="4-aspartylphosphate" evidence="2">
    <location>
        <position position="177"/>
    </location>
</feature>
<proteinExistence type="predicted"/>
<evidence type="ECO:0000256" key="2">
    <source>
        <dbReference type="PROSITE-ProRule" id="PRU00169"/>
    </source>
</evidence>
<dbReference type="CDD" id="cd17540">
    <property type="entry name" value="REC_PhyR"/>
    <property type="match status" value="1"/>
</dbReference>
<sequence length="248" mass="26948">MKISEAIEQQLPYLRRYGRGVLGSAALGDRAVEAMLEDLLGNLPDAIDRPSLFKLLDRTFERLPRLIDAQNTGVQGISPQPRRALLLTAMEGFNTAEAGMVLGVSAARVDELLDSAEVELSDMLKSRIFIIEDEPLIAASLSQLVKSLGHSIAGIAVTRDQAVQAVLETRPDLILADIQLADGSQGTEAVKEIWSEFSVPVVFITAFPERMLTGSPGEPAFLIPKPFKPAQVKAVVTQALFIQSMRQN</sequence>
<dbReference type="Pfam" id="PF22029">
    <property type="entry name" value="PhyR_sigma2"/>
    <property type="match status" value="1"/>
</dbReference>
<dbReference type="InterPro" id="IPR011006">
    <property type="entry name" value="CheY-like_superfamily"/>
</dbReference>
<dbReference type="NCBIfam" id="NF006623">
    <property type="entry name" value="PRK09191.1"/>
    <property type="match status" value="1"/>
</dbReference>
<dbReference type="EMBL" id="ARYI01000007">
    <property type="protein sequence ID" value="KCZ93547.1"/>
    <property type="molecule type" value="Genomic_DNA"/>
</dbReference>
<comment type="caution">
    <text evidence="4">The sequence shown here is derived from an EMBL/GenBank/DDBJ whole genome shotgun (WGS) entry which is preliminary data.</text>
</comment>
<dbReference type="PROSITE" id="PS50110">
    <property type="entry name" value="RESPONSE_REGULATORY"/>
    <property type="match status" value="1"/>
</dbReference>
<evidence type="ECO:0000313" key="5">
    <source>
        <dbReference type="Proteomes" id="UP000025061"/>
    </source>
</evidence>
<dbReference type="Gene3D" id="3.40.50.2300">
    <property type="match status" value="1"/>
</dbReference>
<evidence type="ECO:0000313" key="4">
    <source>
        <dbReference type="EMBL" id="KCZ93547.1"/>
    </source>
</evidence>
<dbReference type="InterPro" id="IPR053867">
    <property type="entry name" value="PhyR_sigma4"/>
</dbReference>
<reference evidence="4 5" key="1">
    <citation type="submission" date="2013-04" db="EMBL/GenBank/DDBJ databases">
        <title>Hyphomonas hirschiana VP5 Genome Sequencing.</title>
        <authorList>
            <person name="Lai Q."/>
            <person name="Shao Z."/>
        </authorList>
    </citation>
    <scope>NUCLEOTIDE SEQUENCE [LARGE SCALE GENOMIC DNA]</scope>
    <source>
        <strain evidence="4 5">VP5</strain>
    </source>
</reference>
<dbReference type="InterPro" id="IPR001789">
    <property type="entry name" value="Sig_transdc_resp-reg_receiver"/>
</dbReference>
<gene>
    <name evidence="4" type="ORF">HHI_09132</name>
</gene>
<feature type="domain" description="Response regulatory" evidence="3">
    <location>
        <begin position="127"/>
        <end position="240"/>
    </location>
</feature>
<name>A0A059FSI6_9PROT</name>
<dbReference type="GO" id="GO:0000160">
    <property type="term" value="P:phosphorelay signal transduction system"/>
    <property type="evidence" value="ECO:0007669"/>
    <property type="project" value="InterPro"/>
</dbReference>
<organism evidence="4 5">
    <name type="scientific">Hyphomonas hirschiana VP5</name>
    <dbReference type="NCBI Taxonomy" id="1280951"/>
    <lineage>
        <taxon>Bacteria</taxon>
        <taxon>Pseudomonadati</taxon>
        <taxon>Pseudomonadota</taxon>
        <taxon>Alphaproteobacteria</taxon>
        <taxon>Hyphomonadales</taxon>
        <taxon>Hyphomonadaceae</taxon>
        <taxon>Hyphomonas</taxon>
    </lineage>
</organism>
<dbReference type="PANTHER" id="PTHR44591">
    <property type="entry name" value="STRESS RESPONSE REGULATOR PROTEIN 1"/>
    <property type="match status" value="1"/>
</dbReference>
<dbReference type="PATRIC" id="fig|1280951.3.peg.1844"/>
<keyword evidence="5" id="KW-1185">Reference proteome</keyword>
<dbReference type="InterPro" id="IPR050595">
    <property type="entry name" value="Bact_response_regulator"/>
</dbReference>
<dbReference type="Proteomes" id="UP000025061">
    <property type="component" value="Unassembled WGS sequence"/>
</dbReference>
<dbReference type="OrthoDB" id="9786101at2"/>
<accession>A0A059FSI6</accession>
<keyword evidence="1 2" id="KW-0597">Phosphoprotein</keyword>